<evidence type="ECO:0000256" key="4">
    <source>
        <dbReference type="ARBA" id="ARBA00023180"/>
    </source>
</evidence>
<reference evidence="7" key="1">
    <citation type="submission" date="2020-11" db="EMBL/GenBank/DDBJ databases">
        <authorList>
            <person name="Tran Van P."/>
        </authorList>
    </citation>
    <scope>NUCLEOTIDE SEQUENCE</scope>
</reference>
<dbReference type="EMBL" id="OC855904">
    <property type="protein sequence ID" value="CAD7622863.1"/>
    <property type="molecule type" value="Genomic_DNA"/>
</dbReference>
<dbReference type="PANTHER" id="PTHR43918:SF4">
    <property type="entry name" value="CARBOXYLIC ESTER HYDROLASE"/>
    <property type="match status" value="1"/>
</dbReference>
<dbReference type="PROSITE" id="PS00122">
    <property type="entry name" value="CARBOXYLESTERASE_B_1"/>
    <property type="match status" value="1"/>
</dbReference>
<dbReference type="GO" id="GO:0005615">
    <property type="term" value="C:extracellular space"/>
    <property type="evidence" value="ECO:0007669"/>
    <property type="project" value="TreeGrafter"/>
</dbReference>
<dbReference type="InterPro" id="IPR050654">
    <property type="entry name" value="AChE-related_enzymes"/>
</dbReference>
<evidence type="ECO:0000313" key="7">
    <source>
        <dbReference type="EMBL" id="CAD7622863.1"/>
    </source>
</evidence>
<feature type="domain" description="Carboxylesterase type B" evidence="6">
    <location>
        <begin position="9"/>
        <end position="488"/>
    </location>
</feature>
<evidence type="ECO:0000313" key="8">
    <source>
        <dbReference type="Proteomes" id="UP000759131"/>
    </source>
</evidence>
<dbReference type="GO" id="GO:0003990">
    <property type="term" value="F:acetylcholinesterase activity"/>
    <property type="evidence" value="ECO:0007669"/>
    <property type="project" value="TreeGrafter"/>
</dbReference>
<dbReference type="InterPro" id="IPR019826">
    <property type="entry name" value="Carboxylesterase_B_AS"/>
</dbReference>
<keyword evidence="3 5" id="KW-0378">Hydrolase</keyword>
<keyword evidence="4" id="KW-0325">Glycoprotein</keyword>
<dbReference type="SUPFAM" id="SSF53474">
    <property type="entry name" value="alpha/beta-Hydrolases"/>
    <property type="match status" value="1"/>
</dbReference>
<dbReference type="Pfam" id="PF00135">
    <property type="entry name" value="COesterase"/>
    <property type="match status" value="1"/>
</dbReference>
<name>A0A7R9PWV3_9ACAR</name>
<dbReference type="PANTHER" id="PTHR43918">
    <property type="entry name" value="ACETYLCHOLINESTERASE"/>
    <property type="match status" value="1"/>
</dbReference>
<dbReference type="EMBL" id="CAJPIZ010001329">
    <property type="protein sequence ID" value="CAG2103293.1"/>
    <property type="molecule type" value="Genomic_DNA"/>
</dbReference>
<protein>
    <recommendedName>
        <fullName evidence="5">Carboxylic ester hydrolase</fullName>
        <ecNumber evidence="5">3.1.1.-</ecNumber>
    </recommendedName>
</protein>
<dbReference type="InterPro" id="IPR029058">
    <property type="entry name" value="AB_hydrolase_fold"/>
</dbReference>
<evidence type="ECO:0000256" key="5">
    <source>
        <dbReference type="RuleBase" id="RU361235"/>
    </source>
</evidence>
<dbReference type="Gene3D" id="3.40.50.1820">
    <property type="entry name" value="alpha/beta hydrolase"/>
    <property type="match status" value="1"/>
</dbReference>
<evidence type="ECO:0000256" key="3">
    <source>
        <dbReference type="ARBA" id="ARBA00022801"/>
    </source>
</evidence>
<dbReference type="EC" id="3.1.1.-" evidence="5"/>
<dbReference type="GO" id="GO:0005886">
    <property type="term" value="C:plasma membrane"/>
    <property type="evidence" value="ECO:0007669"/>
    <property type="project" value="TreeGrafter"/>
</dbReference>
<gene>
    <name evidence="7" type="ORF">OSB1V03_LOCUS3326</name>
</gene>
<feature type="non-terminal residue" evidence="7">
    <location>
        <position position="1"/>
    </location>
</feature>
<accession>A0A7R9PWV3</accession>
<keyword evidence="8" id="KW-1185">Reference proteome</keyword>
<evidence type="ECO:0000256" key="2">
    <source>
        <dbReference type="ARBA" id="ARBA00022487"/>
    </source>
</evidence>
<dbReference type="GO" id="GO:0019695">
    <property type="term" value="P:choline metabolic process"/>
    <property type="evidence" value="ECO:0007669"/>
    <property type="project" value="TreeGrafter"/>
</dbReference>
<dbReference type="InterPro" id="IPR002018">
    <property type="entry name" value="CarbesteraseB"/>
</dbReference>
<dbReference type="AlphaFoldDB" id="A0A7R9PWV3"/>
<dbReference type="Proteomes" id="UP000759131">
    <property type="component" value="Unassembled WGS sequence"/>
</dbReference>
<evidence type="ECO:0000259" key="6">
    <source>
        <dbReference type="Pfam" id="PF00135"/>
    </source>
</evidence>
<proteinExistence type="inferred from homology"/>
<dbReference type="GO" id="GO:0006581">
    <property type="term" value="P:acetylcholine catabolic process"/>
    <property type="evidence" value="ECO:0007669"/>
    <property type="project" value="TreeGrafter"/>
</dbReference>
<evidence type="ECO:0000256" key="1">
    <source>
        <dbReference type="ARBA" id="ARBA00005964"/>
    </source>
</evidence>
<dbReference type="OrthoDB" id="6423549at2759"/>
<comment type="similarity">
    <text evidence="1 5">Belongs to the type-B carboxylesterase/lipase family.</text>
</comment>
<keyword evidence="2" id="KW-0719">Serine esterase</keyword>
<organism evidence="7">
    <name type="scientific">Medioppia subpectinata</name>
    <dbReference type="NCBI Taxonomy" id="1979941"/>
    <lineage>
        <taxon>Eukaryota</taxon>
        <taxon>Metazoa</taxon>
        <taxon>Ecdysozoa</taxon>
        <taxon>Arthropoda</taxon>
        <taxon>Chelicerata</taxon>
        <taxon>Arachnida</taxon>
        <taxon>Acari</taxon>
        <taxon>Acariformes</taxon>
        <taxon>Sarcoptiformes</taxon>
        <taxon>Oribatida</taxon>
        <taxon>Brachypylina</taxon>
        <taxon>Oppioidea</taxon>
        <taxon>Oppiidae</taxon>
        <taxon>Medioppia</taxon>
    </lineage>
</organism>
<sequence length="520" mass="58237">YFAFISCVEVHTTSGTVKGLTVRALNTSINQFLNIPYAEPPIGNLRFGRPLPFKAAVNATIDGTKPGNSCYQTPNNPYLKQSEDCLVLNIWTPNTVQNTSEPKAVMLWLYGGGLNGGTIFGAYNGSYLASHDVVIVTVNYRLGKYGFLYGGDETAPGNVGLWDQVQALKWVRENIGAFGGDKSKITVFGESAGSRSISALIVSPVATGLFQRVIMESGANLHFNGRQQHTISESLAESTHIAKTLNCSTSAGNADHWLDCLRKVPAKEFQRFTSQFTFPLEGTEFLPLSIQQAFNQSKYNQDLDILAGVNRNEGSLLAYGGFGELHHNITDQVFDQLVGRANESYHGLDLQSVRKQFLKDNDLTNHTSDELRQAFYAFFGDLHVKCGGYLMAKEYAKHQDKNKHHVYMYELTYQSKWAKNMGCDEKTMGICHGSDLEFVWGNAIWMDPKSHTPLDIEFSKYVMKLWTNFAKTGKADEEWPQLVDNNVIHIKDLNPLNTTKVLVNPFHSDCDTFWTNYYKF</sequence>